<dbReference type="PIRSF" id="PIRSF006305">
    <property type="entry name" value="Maf"/>
    <property type="match status" value="1"/>
</dbReference>
<proteinExistence type="inferred from homology"/>
<gene>
    <name evidence="4" type="ORF">HNQ44_002168</name>
</gene>
<dbReference type="PANTHER" id="PTHR43213:SF5">
    <property type="entry name" value="BIFUNCTIONAL DTTP_UTP PYROPHOSPHATASE_METHYLTRANSFERASE PROTEIN-RELATED"/>
    <property type="match status" value="1"/>
</dbReference>
<dbReference type="NCBIfam" id="TIGR00172">
    <property type="entry name" value="maf"/>
    <property type="match status" value="1"/>
</dbReference>
<comment type="function">
    <text evidence="3">Nucleoside triphosphate pyrophosphatase that hydrolyzes dTTP and UTP. May have a dual role in cell division arrest and in preventing the incorporation of modified nucleotides into cellular nucleic acids.</text>
</comment>
<dbReference type="AlphaFoldDB" id="A0A7W8CUN6"/>
<feature type="site" description="Important for substrate specificity" evidence="3">
    <location>
        <position position="76"/>
    </location>
</feature>
<feature type="site" description="Important for substrate specificity" evidence="3">
    <location>
        <position position="17"/>
    </location>
</feature>
<protein>
    <recommendedName>
        <fullName evidence="3">dTTP/UTP pyrophosphatase</fullName>
        <shortName evidence="3">dTTPase/UTPase</shortName>
        <ecNumber evidence="3">3.6.1.9</ecNumber>
    </recommendedName>
    <alternativeName>
        <fullName evidence="3">Nucleoside triphosphate pyrophosphatase</fullName>
    </alternativeName>
    <alternativeName>
        <fullName evidence="3">Nucleotide pyrophosphatase</fullName>
        <shortName evidence="3">Nucleotide PPase</shortName>
    </alternativeName>
</protein>
<dbReference type="RefSeq" id="WP_135500672.1">
    <property type="nucleotide sequence ID" value="NZ_JACHHE010000005.1"/>
</dbReference>
<comment type="subcellular location">
    <subcellularLocation>
        <location evidence="3">Cytoplasm</location>
    </subcellularLocation>
</comment>
<dbReference type="InterPro" id="IPR003697">
    <property type="entry name" value="Maf-like"/>
</dbReference>
<evidence type="ECO:0000256" key="1">
    <source>
        <dbReference type="ARBA" id="ARBA00001968"/>
    </source>
</evidence>
<dbReference type="EC" id="3.6.1.9" evidence="3"/>
<keyword evidence="5" id="KW-1185">Reference proteome</keyword>
<dbReference type="PANTHER" id="PTHR43213">
    <property type="entry name" value="BIFUNCTIONAL DTTP/UTP PYROPHOSPHATASE/METHYLTRANSFERASE PROTEIN-RELATED"/>
    <property type="match status" value="1"/>
</dbReference>
<name>A0A7W8CUN6_9BACL</name>
<keyword evidence="2 3" id="KW-0378">Hydrolase</keyword>
<keyword evidence="3" id="KW-0546">Nucleotide metabolism</keyword>
<dbReference type="OrthoDB" id="9807767at2"/>
<organism evidence="4 5">
    <name type="scientific">Planococcus koreensis</name>
    <dbReference type="NCBI Taxonomy" id="112331"/>
    <lineage>
        <taxon>Bacteria</taxon>
        <taxon>Bacillati</taxon>
        <taxon>Bacillota</taxon>
        <taxon>Bacilli</taxon>
        <taxon>Bacillales</taxon>
        <taxon>Caryophanaceae</taxon>
        <taxon>Planococcus</taxon>
    </lineage>
</organism>
<keyword evidence="3" id="KW-0963">Cytoplasm</keyword>
<evidence type="ECO:0000256" key="3">
    <source>
        <dbReference type="HAMAP-Rule" id="MF_00528"/>
    </source>
</evidence>
<sequence>MKFKAKQPIILASASPRRRELLESLGIDFTVEPSLKDEPTPEGFRTAMGYVIECALFKAKDVAKDHPEAVVIGSDTVVVLDGDILLKPENEAQAKEFLSRLSGQTHDVITAVSIIKGGSVQSFHEIVRVTFHELPQDWIEAYTATPDPYDKAGAYGIQTASGLFVKAIEGDYNAVVGLPIASLAQKLVLSGYIELQGSRVEC</sequence>
<dbReference type="GO" id="GO:0005737">
    <property type="term" value="C:cytoplasm"/>
    <property type="evidence" value="ECO:0007669"/>
    <property type="project" value="UniProtKB-SubCell"/>
</dbReference>
<evidence type="ECO:0000313" key="5">
    <source>
        <dbReference type="Proteomes" id="UP000525923"/>
    </source>
</evidence>
<evidence type="ECO:0000313" key="4">
    <source>
        <dbReference type="EMBL" id="MBB5180739.1"/>
    </source>
</evidence>
<dbReference type="Gene3D" id="3.90.950.10">
    <property type="match status" value="1"/>
</dbReference>
<dbReference type="InterPro" id="IPR029001">
    <property type="entry name" value="ITPase-like_fam"/>
</dbReference>
<dbReference type="Proteomes" id="UP000525923">
    <property type="component" value="Unassembled WGS sequence"/>
</dbReference>
<accession>A0A7W8CUN6</accession>
<dbReference type="SUPFAM" id="SSF52972">
    <property type="entry name" value="ITPase-like"/>
    <property type="match status" value="1"/>
</dbReference>
<dbReference type="HAMAP" id="MF_00528">
    <property type="entry name" value="Maf"/>
    <property type="match status" value="1"/>
</dbReference>
<dbReference type="EMBL" id="JACHHE010000005">
    <property type="protein sequence ID" value="MBB5180739.1"/>
    <property type="molecule type" value="Genomic_DNA"/>
</dbReference>
<feature type="site" description="Important for substrate specificity" evidence="3">
    <location>
        <position position="158"/>
    </location>
</feature>
<comment type="similarity">
    <text evidence="3">Belongs to the Maf family. YhdE subfamily.</text>
</comment>
<dbReference type="GO" id="GO:0047429">
    <property type="term" value="F:nucleoside triphosphate diphosphatase activity"/>
    <property type="evidence" value="ECO:0007669"/>
    <property type="project" value="UniProtKB-EC"/>
</dbReference>
<comment type="cofactor">
    <cofactor evidence="1 3">
        <name>a divalent metal cation</name>
        <dbReference type="ChEBI" id="CHEBI:60240"/>
    </cofactor>
</comment>
<comment type="catalytic activity">
    <reaction evidence="3">
        <text>UTP + H2O = UMP + diphosphate + H(+)</text>
        <dbReference type="Rhea" id="RHEA:29395"/>
        <dbReference type="ChEBI" id="CHEBI:15377"/>
        <dbReference type="ChEBI" id="CHEBI:15378"/>
        <dbReference type="ChEBI" id="CHEBI:33019"/>
        <dbReference type="ChEBI" id="CHEBI:46398"/>
        <dbReference type="ChEBI" id="CHEBI:57865"/>
        <dbReference type="EC" id="3.6.1.9"/>
    </reaction>
</comment>
<comment type="caution">
    <text evidence="3">Lacks conserved residue(s) required for the propagation of feature annotation.</text>
</comment>
<dbReference type="GO" id="GO:0009117">
    <property type="term" value="P:nucleotide metabolic process"/>
    <property type="evidence" value="ECO:0007669"/>
    <property type="project" value="UniProtKB-KW"/>
</dbReference>
<dbReference type="CDD" id="cd00555">
    <property type="entry name" value="Maf"/>
    <property type="match status" value="1"/>
</dbReference>
<dbReference type="Pfam" id="PF02545">
    <property type="entry name" value="Maf"/>
    <property type="match status" value="1"/>
</dbReference>
<evidence type="ECO:0000256" key="2">
    <source>
        <dbReference type="ARBA" id="ARBA00022801"/>
    </source>
</evidence>
<comment type="caution">
    <text evidence="4">The sequence shown here is derived from an EMBL/GenBank/DDBJ whole genome shotgun (WGS) entry which is preliminary data.</text>
</comment>
<feature type="active site" description="Proton acceptor" evidence="3">
    <location>
        <position position="75"/>
    </location>
</feature>
<comment type="catalytic activity">
    <reaction evidence="3">
        <text>dTTP + H2O = dTMP + diphosphate + H(+)</text>
        <dbReference type="Rhea" id="RHEA:28534"/>
        <dbReference type="ChEBI" id="CHEBI:15377"/>
        <dbReference type="ChEBI" id="CHEBI:15378"/>
        <dbReference type="ChEBI" id="CHEBI:33019"/>
        <dbReference type="ChEBI" id="CHEBI:37568"/>
        <dbReference type="ChEBI" id="CHEBI:63528"/>
        <dbReference type="EC" id="3.6.1.9"/>
    </reaction>
</comment>
<reference evidence="4 5" key="1">
    <citation type="submission" date="2020-08" db="EMBL/GenBank/DDBJ databases">
        <title>Genomic Encyclopedia of Type Strains, Phase IV (KMG-IV): sequencing the most valuable type-strain genomes for metagenomic binning, comparative biology and taxonomic classification.</title>
        <authorList>
            <person name="Goeker M."/>
        </authorList>
    </citation>
    <scope>NUCLEOTIDE SEQUENCE [LARGE SCALE GENOMIC DNA]</scope>
    <source>
        <strain evidence="4 5">DSM 15895</strain>
    </source>
</reference>